<accession>A0A449HZ77</accession>
<organism evidence="1 2">
    <name type="scientific">Prevotella heparinolytica</name>
    <dbReference type="NCBI Taxonomy" id="28113"/>
    <lineage>
        <taxon>Bacteria</taxon>
        <taxon>Pseudomonadati</taxon>
        <taxon>Bacteroidota</taxon>
        <taxon>Bacteroidia</taxon>
        <taxon>Bacteroidales</taxon>
        <taxon>Bacteroidaceae</taxon>
        <taxon>Bacteroides</taxon>
    </lineage>
</organism>
<evidence type="ECO:0000313" key="1">
    <source>
        <dbReference type="EMBL" id="VFB12533.1"/>
    </source>
</evidence>
<protein>
    <submittedName>
        <fullName evidence="1">TonB-dependent receptor plug</fullName>
    </submittedName>
</protein>
<dbReference type="EMBL" id="CAACYH010000002">
    <property type="protein sequence ID" value="VFB12533.1"/>
    <property type="molecule type" value="Genomic_DNA"/>
</dbReference>
<dbReference type="InterPro" id="IPR037066">
    <property type="entry name" value="Plug_dom_sf"/>
</dbReference>
<dbReference type="Proteomes" id="UP000396835">
    <property type="component" value="Unassembled WGS sequence"/>
</dbReference>
<evidence type="ECO:0000313" key="2">
    <source>
        <dbReference type="Proteomes" id="UP000396835"/>
    </source>
</evidence>
<name>A0A449HZ77_9BACE</name>
<dbReference type="AlphaFoldDB" id="A0A449HZ77"/>
<dbReference type="Gene3D" id="2.170.130.10">
    <property type="entry name" value="TonB-dependent receptor, plug domain"/>
    <property type="match status" value="1"/>
</dbReference>
<sequence>MKDASASSIYGSRAAGGVILVTTKSGRAGKTSINYNNSFRFNSPLNMPEMMDSYTWANYMNAASVNSGSGVWFSDNKLALIKKAQSDPSIPKMYVNEKSNRWEVWDAMDLLPMANTDWLKDISAAAFHKNIP</sequence>
<keyword evidence="1" id="KW-0675">Receptor</keyword>
<reference evidence="1 2" key="1">
    <citation type="submission" date="2019-02" db="EMBL/GenBank/DDBJ databases">
        <authorList>
            <consortium name="Pathogen Informatics"/>
        </authorList>
    </citation>
    <scope>NUCLEOTIDE SEQUENCE [LARGE SCALE GENOMIC DNA]</scope>
    <source>
        <strain evidence="1 2">3012STDY7078512</strain>
    </source>
</reference>
<dbReference type="SUPFAM" id="SSF56935">
    <property type="entry name" value="Porins"/>
    <property type="match status" value="1"/>
</dbReference>
<gene>
    <name evidence="1" type="ORF">NCTC7812_00016</name>
</gene>
<proteinExistence type="predicted"/>